<dbReference type="RefSeq" id="WP_191815442.1">
    <property type="nucleotide sequence ID" value="NZ_JACSQT010000007.1"/>
</dbReference>
<sequence length="347" mass="40333">MNAFQEKVKEHKIVVYPLLTLIQMVKEEQIKLRETSQKYVRNIRMYISDNIASQEIYLPPLVATTEPTEFTHYLPRKLVLIDGVHRLKAYCQLEGLVDKYINSDNKEEIKLGYDLQNMLKKTQIPIQLFNGLTSSEAWQLYIDMNTKGKQVALSKKIEYDSREGLNLLTNRVVHSVNGLQEAGIDKDKLMVVRPANEHFLSLTQLRKVVHIFITERIDIQNEQSIYLQLTQDQYVALIRLWFDYLFAMVPPHKIGNFHHSMLADFPLVLAVALYANKNCKNKDFSSRMKLMKKRMEALQGVDWSKGNPVWETFNGSVKGRKNMFFLNKDVASLRKIIHWLESQGGEA</sequence>
<evidence type="ECO:0008006" key="3">
    <source>
        <dbReference type="Google" id="ProtNLM"/>
    </source>
</evidence>
<evidence type="ECO:0000313" key="2">
    <source>
        <dbReference type="Proteomes" id="UP000657931"/>
    </source>
</evidence>
<dbReference type="Pfam" id="PF14072">
    <property type="entry name" value="DndB"/>
    <property type="match status" value="1"/>
</dbReference>
<comment type="caution">
    <text evidence="1">The sequence shown here is derived from an EMBL/GenBank/DDBJ whole genome shotgun (WGS) entry which is preliminary data.</text>
</comment>
<accession>A0ABR8QS39</accession>
<organism evidence="1 2">
    <name type="scientific">Cytobacillus stercorigallinarum</name>
    <dbReference type="NCBI Taxonomy" id="2762240"/>
    <lineage>
        <taxon>Bacteria</taxon>
        <taxon>Bacillati</taxon>
        <taxon>Bacillota</taxon>
        <taxon>Bacilli</taxon>
        <taxon>Bacillales</taxon>
        <taxon>Bacillaceae</taxon>
        <taxon>Cytobacillus</taxon>
    </lineage>
</organism>
<name>A0ABR8QS39_9BACI</name>
<gene>
    <name evidence="1" type="ORF">H9655_15075</name>
</gene>
<protein>
    <recommendedName>
        <fullName evidence="3">DGQHR domain-containing protein</fullName>
    </recommendedName>
</protein>
<dbReference type="EMBL" id="JACSQT010000007">
    <property type="protein sequence ID" value="MBD7938355.1"/>
    <property type="molecule type" value="Genomic_DNA"/>
</dbReference>
<reference evidence="1 2" key="1">
    <citation type="submission" date="2020-08" db="EMBL/GenBank/DDBJ databases">
        <title>A Genomic Blueprint of the Chicken Gut Microbiome.</title>
        <authorList>
            <person name="Gilroy R."/>
            <person name="Ravi A."/>
            <person name="Getino M."/>
            <person name="Pursley I."/>
            <person name="Horton D.L."/>
            <person name="Alikhan N.-F."/>
            <person name="Baker D."/>
            <person name="Gharbi K."/>
            <person name="Hall N."/>
            <person name="Watson M."/>
            <person name="Adriaenssens E.M."/>
            <person name="Foster-Nyarko E."/>
            <person name="Jarju S."/>
            <person name="Secka A."/>
            <person name="Antonio M."/>
            <person name="Oren A."/>
            <person name="Chaudhuri R."/>
            <person name="La Ragione R.M."/>
            <person name="Hildebrand F."/>
            <person name="Pallen M.J."/>
        </authorList>
    </citation>
    <scope>NUCLEOTIDE SEQUENCE [LARGE SCALE GENOMIC DNA]</scope>
    <source>
        <strain evidence="1 2">Sa5YUA1</strain>
    </source>
</reference>
<dbReference type="InterPro" id="IPR017642">
    <property type="entry name" value="DNA_S_mod_DndB"/>
</dbReference>
<keyword evidence="2" id="KW-1185">Reference proteome</keyword>
<evidence type="ECO:0000313" key="1">
    <source>
        <dbReference type="EMBL" id="MBD7938355.1"/>
    </source>
</evidence>
<dbReference type="Proteomes" id="UP000657931">
    <property type="component" value="Unassembled WGS sequence"/>
</dbReference>
<proteinExistence type="predicted"/>